<feature type="non-terminal residue" evidence="4">
    <location>
        <position position="1"/>
    </location>
</feature>
<evidence type="ECO:0000256" key="2">
    <source>
        <dbReference type="SAM" id="MobiDB-lite"/>
    </source>
</evidence>
<keyword evidence="5" id="KW-1185">Reference proteome</keyword>
<organism evidence="4 5">
    <name type="scientific">Rodentibacter rarus</name>
    <dbReference type="NCBI Taxonomy" id="1908260"/>
    <lineage>
        <taxon>Bacteria</taxon>
        <taxon>Pseudomonadati</taxon>
        <taxon>Pseudomonadota</taxon>
        <taxon>Gammaproteobacteria</taxon>
        <taxon>Pasteurellales</taxon>
        <taxon>Pasteurellaceae</taxon>
        <taxon>Rodentibacter</taxon>
    </lineage>
</organism>
<feature type="compositionally biased region" description="Basic and acidic residues" evidence="2">
    <location>
        <begin position="112"/>
        <end position="121"/>
    </location>
</feature>
<evidence type="ECO:0000259" key="3">
    <source>
        <dbReference type="Pfam" id="PF22775"/>
    </source>
</evidence>
<evidence type="ECO:0000313" key="5">
    <source>
        <dbReference type="Proteomes" id="UP000189433"/>
    </source>
</evidence>
<dbReference type="SUPFAM" id="SSF51120">
    <property type="entry name" value="beta-Roll"/>
    <property type="match status" value="1"/>
</dbReference>
<reference evidence="4 5" key="1">
    <citation type="submission" date="2016-10" db="EMBL/GenBank/DDBJ databases">
        <title>Rodentibacter gen. nov. and new species.</title>
        <authorList>
            <person name="Christensen H."/>
        </authorList>
    </citation>
    <scope>NUCLEOTIDE SEQUENCE [LARGE SCALE GENOMIC DNA]</scope>
    <source>
        <strain evidence="4 5">CCUG17206</strain>
    </source>
</reference>
<feature type="coiled-coil region" evidence="1">
    <location>
        <begin position="207"/>
        <end position="274"/>
    </location>
</feature>
<proteinExistence type="predicted"/>
<dbReference type="InterPro" id="IPR011049">
    <property type="entry name" value="Serralysin-like_metalloprot_C"/>
</dbReference>
<feature type="domain" description="Minor extracellular protease Epr GA-like" evidence="3">
    <location>
        <begin position="201"/>
        <end position="295"/>
    </location>
</feature>
<feature type="region of interest" description="Disordered" evidence="2">
    <location>
        <begin position="77"/>
        <end position="178"/>
    </location>
</feature>
<feature type="compositionally biased region" description="Basic and acidic residues" evidence="2">
    <location>
        <begin position="141"/>
        <end position="163"/>
    </location>
</feature>
<protein>
    <recommendedName>
        <fullName evidence="3">Minor extracellular protease Epr GA-like domain-containing protein</fullName>
    </recommendedName>
</protein>
<feature type="domain" description="Minor extracellular protease Epr GA-like" evidence="3">
    <location>
        <begin position="4"/>
        <end position="101"/>
    </location>
</feature>
<sequence>GTSELDAKVAQATDLVEKAEAAEKAAEKALEDANADGVITPEEKAAIEKANENVAETKKAADDAVKALPDTVAEKEGLQTRVDDVNPVKVPEVTDANGNGKDDAQELADATKLVEDAEKASQEYNDALTEAQKDNAISQEEADKLASLKDTADQAKDAADKAVDTLPEGIEGKDGLETRVDAITNPDVPAVNDKDGNGIDDETDKLIVEIEDLVVKAEEAYSVMEDKYDEALENADVNTGKYKAADKKAFDTALSNAQGEKATAQEKVDEALASLPENVAKDFQKRLDALEDKELVDPSTEEDDEVSPYPDSIITGRTLNGKLTGKNAENVLKKIKDKNPLMDDKAEITLQKITTGDANDTVIVGTNRHYSSATDLKTFPRFYSLRDSEIETGKGDDVVVIAGDMNQASSVSNRTEAERRPGSKVITGEGNDIVKVSSSVRNGSVIDTGDGDDQVAVGQNFTGGSKLLLGEGDNTLFVGGKLRFGIDITAGSGNDKVTINRGIDIPTAKTEANKVLIDLGDGNNELFIGAKSRALVNALEVLTGSGEDVITLNGNLNNVVIQTGDGNDTVDLQTSYLYGSYAGQKLIETGAGDDVIKLGRTANLANGNKLSVDAGEGDDTVEFYFNYDATANQNQGLIKGGEGTDTLVLKQGGVTVNLATQGSGASEEGIQGFERIDMTSADAQTVKLTVADVLRNNDGEALFISGNSADTVDLGADGESSLGGFVKNAADTISGDSAPVAGHTYTAYSDSNGVKVYIDDAITNII</sequence>
<dbReference type="Gene3D" id="2.160.20.160">
    <property type="match status" value="1"/>
</dbReference>
<evidence type="ECO:0000256" key="1">
    <source>
        <dbReference type="SAM" id="Coils"/>
    </source>
</evidence>
<gene>
    <name evidence="4" type="ORF">BKK50_09855</name>
</gene>
<keyword evidence="1" id="KW-0175">Coiled coil</keyword>
<dbReference type="Proteomes" id="UP000189433">
    <property type="component" value="Unassembled WGS sequence"/>
</dbReference>
<dbReference type="AlphaFoldDB" id="A0A1V3IGU7"/>
<name>A0A1V3IGU7_9PAST</name>
<feature type="coiled-coil region" evidence="1">
    <location>
        <begin position="2"/>
        <end position="67"/>
    </location>
</feature>
<feature type="region of interest" description="Disordered" evidence="2">
    <location>
        <begin position="295"/>
        <end position="318"/>
    </location>
</feature>
<dbReference type="RefSeq" id="WP_077417677.1">
    <property type="nucleotide sequence ID" value="NZ_MLHJ01000107.1"/>
</dbReference>
<evidence type="ECO:0000313" key="4">
    <source>
        <dbReference type="EMBL" id="OOF40225.1"/>
    </source>
</evidence>
<comment type="caution">
    <text evidence="4">The sequence shown here is derived from an EMBL/GenBank/DDBJ whole genome shotgun (WGS) entry which is preliminary data.</text>
</comment>
<dbReference type="EMBL" id="MLHJ01000107">
    <property type="protein sequence ID" value="OOF40225.1"/>
    <property type="molecule type" value="Genomic_DNA"/>
</dbReference>
<feature type="domain" description="Minor extracellular protease Epr GA-like" evidence="3">
    <location>
        <begin position="103"/>
        <end position="198"/>
    </location>
</feature>
<accession>A0A1V3IGU7</accession>
<dbReference type="Pfam" id="PF22775">
    <property type="entry name" value="GA_3"/>
    <property type="match status" value="3"/>
</dbReference>
<feature type="compositionally biased region" description="Basic and acidic residues" evidence="2">
    <location>
        <begin position="77"/>
        <end position="86"/>
    </location>
</feature>
<dbReference type="STRING" id="1908260.BKK50_09855"/>
<dbReference type="InterPro" id="IPR054725">
    <property type="entry name" value="Epr_GA-like"/>
</dbReference>